<reference evidence="1" key="1">
    <citation type="submission" date="2010-02" db="EMBL/GenBank/DDBJ databases">
        <title>Complete sequence of Aciduliprofundum boonei T469.</title>
        <authorList>
            <consortium name="US DOE Joint Genome Institute"/>
            <person name="Lucas S."/>
            <person name="Copeland A."/>
            <person name="Lapidus A."/>
            <person name="Cheng J.-F."/>
            <person name="Bruce D."/>
            <person name="Goodwin L."/>
            <person name="Pitluck S."/>
            <person name="Saunders E."/>
            <person name="Detter J.C."/>
            <person name="Han C."/>
            <person name="Tapia R."/>
            <person name="Land M."/>
            <person name="Hauser L."/>
            <person name="Kyrpides N."/>
            <person name="Mikhailova N."/>
            <person name="Flores G."/>
            <person name="Reysenbach A.-L."/>
            <person name="Woyke T."/>
        </authorList>
    </citation>
    <scope>NUCLEOTIDE SEQUENCE</scope>
    <source>
        <strain evidence="1">T469</strain>
    </source>
</reference>
<name>B5IAD1_ACIB4</name>
<dbReference type="eggNOG" id="arCOG03639">
    <property type="taxonomic scope" value="Archaea"/>
</dbReference>
<dbReference type="GeneID" id="8827357"/>
<protein>
    <submittedName>
        <fullName evidence="1">Uncharacterized protein</fullName>
    </submittedName>
</protein>
<dbReference type="KEGG" id="abi:Aboo_0414"/>
<dbReference type="PANTHER" id="PTHR42824">
    <property type="entry name" value="GLUTAMINE AMIDOTRANSFERASE"/>
    <property type="match status" value="1"/>
</dbReference>
<sequence length="219" mass="25652">MCRFVAVISKEDMPLQPYFSFLLEQAKNGKRAPHPDGFGFWIKSRKGEYVYKSTLPIWENDITIPNGKIGFFHARKRGEKGADVDIKNVHPFIREGVFMHNGFLNIPKHPMAIGNTDTESFFLTLLEYGVKEGVKRIIKNYDFKSLNFVMHYKEMLYVLRLAKELQDYFTIFIKRDNEKIVISTEKDNNSWEEVKNGELWIINPGLEIDKSCIYQDMCH</sequence>
<dbReference type="AlphaFoldDB" id="B5IAD1"/>
<dbReference type="Proteomes" id="UP000001400">
    <property type="component" value="Chromosome"/>
</dbReference>
<dbReference type="HOGENOM" id="CLU_105001_0_0_2"/>
<dbReference type="PROSITE" id="PS51278">
    <property type="entry name" value="GATASE_TYPE_2"/>
    <property type="match status" value="1"/>
</dbReference>
<dbReference type="InterPro" id="IPR029055">
    <property type="entry name" value="Ntn_hydrolases_N"/>
</dbReference>
<dbReference type="InterPro" id="IPR017932">
    <property type="entry name" value="GATase_2_dom"/>
</dbReference>
<dbReference type="STRING" id="439481.Aboo_0414"/>
<dbReference type="SUPFAM" id="SSF56235">
    <property type="entry name" value="N-terminal nucleophile aminohydrolases (Ntn hydrolases)"/>
    <property type="match status" value="1"/>
</dbReference>
<dbReference type="OrthoDB" id="350529at2157"/>
<evidence type="ECO:0000313" key="1">
    <source>
        <dbReference type="EMBL" id="ADD08225.1"/>
    </source>
</evidence>
<dbReference type="PANTHER" id="PTHR42824:SF1">
    <property type="entry name" value="GLUTAMINE AMIDOTRANSFERASE YAFJ-RELATED"/>
    <property type="match status" value="1"/>
</dbReference>
<gene>
    <name evidence="1" type="ordered locus">Aboo_0414</name>
</gene>
<evidence type="ECO:0000313" key="2">
    <source>
        <dbReference type="Proteomes" id="UP000001400"/>
    </source>
</evidence>
<keyword evidence="2" id="KW-1185">Reference proteome</keyword>
<dbReference type="EMBL" id="CP001941">
    <property type="protein sequence ID" value="ADD08225.1"/>
    <property type="molecule type" value="Genomic_DNA"/>
</dbReference>
<dbReference type="Gene3D" id="3.60.20.10">
    <property type="entry name" value="Glutamine Phosphoribosylpyrophosphate, subunit 1, domain 1"/>
    <property type="match status" value="1"/>
</dbReference>
<proteinExistence type="predicted"/>
<organism evidence="1 2">
    <name type="scientific">Aciduliprofundum boonei (strain DSM 19572 / T469)</name>
    <dbReference type="NCBI Taxonomy" id="439481"/>
    <lineage>
        <taxon>Archaea</taxon>
        <taxon>Methanobacteriati</taxon>
        <taxon>Thermoplasmatota</taxon>
        <taxon>DHVE2 group</taxon>
        <taxon>Candidatus Aciduliprofundum</taxon>
    </lineage>
</organism>
<dbReference type="RefSeq" id="WP_008081931.1">
    <property type="nucleotide sequence ID" value="NC_013926.1"/>
</dbReference>
<accession>B5IAD1</accession>